<protein>
    <submittedName>
        <fullName evidence="1">Uncharacterized protein</fullName>
    </submittedName>
</protein>
<sequence>MDCQFTTNCTRVNMDLQPYSFDFQFSVQVQYISFLYDLVSKAPKVAVTEFPGFKN</sequence>
<gene>
    <name evidence="1" type="ORF">OCBIM_22016669mg</name>
</gene>
<dbReference type="EMBL" id="KQ418376">
    <property type="protein sequence ID" value="KOF87539.1"/>
    <property type="molecule type" value="Genomic_DNA"/>
</dbReference>
<reference evidence="1" key="1">
    <citation type="submission" date="2015-07" db="EMBL/GenBank/DDBJ databases">
        <title>MeaNS - Measles Nucleotide Surveillance Program.</title>
        <authorList>
            <person name="Tran T."/>
            <person name="Druce J."/>
        </authorList>
    </citation>
    <scope>NUCLEOTIDE SEQUENCE</scope>
    <source>
        <strain evidence="1">UCB-OBI-ISO-001</strain>
        <tissue evidence="1">Gonad</tissue>
    </source>
</reference>
<accession>A0A0L8HEI8</accession>
<dbReference type="AlphaFoldDB" id="A0A0L8HEI8"/>
<evidence type="ECO:0000313" key="1">
    <source>
        <dbReference type="EMBL" id="KOF87539.1"/>
    </source>
</evidence>
<organism evidence="1">
    <name type="scientific">Octopus bimaculoides</name>
    <name type="common">California two-spotted octopus</name>
    <dbReference type="NCBI Taxonomy" id="37653"/>
    <lineage>
        <taxon>Eukaryota</taxon>
        <taxon>Metazoa</taxon>
        <taxon>Spiralia</taxon>
        <taxon>Lophotrochozoa</taxon>
        <taxon>Mollusca</taxon>
        <taxon>Cephalopoda</taxon>
        <taxon>Coleoidea</taxon>
        <taxon>Octopodiformes</taxon>
        <taxon>Octopoda</taxon>
        <taxon>Incirrata</taxon>
        <taxon>Octopodidae</taxon>
        <taxon>Octopus</taxon>
    </lineage>
</organism>
<name>A0A0L8HEI8_OCTBM</name>
<proteinExistence type="predicted"/>